<dbReference type="Proteomes" id="UP000699042">
    <property type="component" value="Unassembled WGS sequence"/>
</dbReference>
<dbReference type="EMBL" id="JAESDN010000005">
    <property type="protein sequence ID" value="KAG7050497.1"/>
    <property type="molecule type" value="Genomic_DNA"/>
</dbReference>
<comment type="caution">
    <text evidence="1">The sequence shown here is derived from an EMBL/GenBank/DDBJ whole genome shotgun (WGS) entry which is preliminary data.</text>
</comment>
<feature type="non-terminal residue" evidence="1">
    <location>
        <position position="1"/>
    </location>
</feature>
<organism evidence="1 2">
    <name type="scientific">Colletotrichum scovillei</name>
    <dbReference type="NCBI Taxonomy" id="1209932"/>
    <lineage>
        <taxon>Eukaryota</taxon>
        <taxon>Fungi</taxon>
        <taxon>Dikarya</taxon>
        <taxon>Ascomycota</taxon>
        <taxon>Pezizomycotina</taxon>
        <taxon>Sordariomycetes</taxon>
        <taxon>Hypocreomycetidae</taxon>
        <taxon>Glomerellales</taxon>
        <taxon>Glomerellaceae</taxon>
        <taxon>Colletotrichum</taxon>
        <taxon>Colletotrichum acutatum species complex</taxon>
    </lineage>
</organism>
<name>A0A9P7R6X5_9PEZI</name>
<evidence type="ECO:0000313" key="2">
    <source>
        <dbReference type="Proteomes" id="UP000699042"/>
    </source>
</evidence>
<dbReference type="AlphaFoldDB" id="A0A9P7R6X5"/>
<proteinExistence type="predicted"/>
<sequence length="34" mass="3999">MMRHQKVRPSHFKSCHIMVCSTPTTSQVPYTEHL</sequence>
<accession>A0A9P7R6X5</accession>
<protein>
    <submittedName>
        <fullName evidence="1">Uncharacterized protein</fullName>
    </submittedName>
</protein>
<reference evidence="1" key="1">
    <citation type="submission" date="2021-05" db="EMBL/GenBank/DDBJ databases">
        <title>Comparative genomics of three Colletotrichum scovillei strains and genetic complementation revealed genes involved fungal growth and virulence on chili pepper.</title>
        <authorList>
            <person name="Hsieh D.-K."/>
            <person name="Chuang S.-C."/>
            <person name="Chen C.-Y."/>
            <person name="Chao Y.-T."/>
            <person name="Lu M.-Y.J."/>
            <person name="Lee M.-H."/>
            <person name="Shih M.-C."/>
        </authorList>
    </citation>
    <scope>NUCLEOTIDE SEQUENCE</scope>
    <source>
        <strain evidence="1">Coll-153</strain>
    </source>
</reference>
<evidence type="ECO:0000313" key="1">
    <source>
        <dbReference type="EMBL" id="KAG7050497.1"/>
    </source>
</evidence>
<gene>
    <name evidence="1" type="ORF">JMJ77_013244</name>
</gene>
<keyword evidence="2" id="KW-1185">Reference proteome</keyword>